<proteinExistence type="predicted"/>
<organism evidence="2 3">
    <name type="scientific">Cohnella nanjingensis</name>
    <dbReference type="NCBI Taxonomy" id="1387779"/>
    <lineage>
        <taxon>Bacteria</taxon>
        <taxon>Bacillati</taxon>
        <taxon>Bacillota</taxon>
        <taxon>Bacilli</taxon>
        <taxon>Bacillales</taxon>
        <taxon>Paenibacillaceae</taxon>
        <taxon>Cohnella</taxon>
    </lineage>
</organism>
<name>A0A7X0RPX0_9BACL</name>
<sequence>MIPMAWRGRALGIAVAVGFLLLMSGLYFLSTRPGGMKHMERMKLLNEPREYAYSTATASNGMELHVLQTDPANVTLSAVRNNLTLAPFYGINGGFFFENDLLSMAIVNGLPVAGAAGTYGAGGENVKYARGTLVWDGAADALSVQVVKRPEELQVTDRASYWAQGGISMSLGRDDAWVVQTQLENAPFAEDDRLRSAAVYDDDGRLYLVVSRTRGTLTAFREAIRETVGQGKLKDGVFLDGDGSSQLRSREMSLSGDNRPVIQMMSLIH</sequence>
<keyword evidence="3" id="KW-1185">Reference proteome</keyword>
<evidence type="ECO:0008006" key="4">
    <source>
        <dbReference type="Google" id="ProtNLM"/>
    </source>
</evidence>
<keyword evidence="1" id="KW-0812">Transmembrane</keyword>
<keyword evidence="1" id="KW-0472">Membrane</keyword>
<dbReference type="Proteomes" id="UP000547209">
    <property type="component" value="Unassembled WGS sequence"/>
</dbReference>
<dbReference type="RefSeq" id="WP_185143016.1">
    <property type="nucleotide sequence ID" value="NZ_JACJVP010000022.1"/>
</dbReference>
<protein>
    <recommendedName>
        <fullName evidence="4">Phosphodiester glycosidase domain-containing protein</fullName>
    </recommendedName>
</protein>
<gene>
    <name evidence="2" type="ORF">H7C19_12650</name>
</gene>
<evidence type="ECO:0000256" key="1">
    <source>
        <dbReference type="SAM" id="Phobius"/>
    </source>
</evidence>
<keyword evidence="1" id="KW-1133">Transmembrane helix</keyword>
<reference evidence="2 3" key="1">
    <citation type="submission" date="2020-08" db="EMBL/GenBank/DDBJ databases">
        <title>Cohnella phylogeny.</title>
        <authorList>
            <person name="Dunlap C."/>
        </authorList>
    </citation>
    <scope>NUCLEOTIDE SEQUENCE [LARGE SCALE GENOMIC DNA]</scope>
    <source>
        <strain evidence="2 3">DSM 28246</strain>
    </source>
</reference>
<dbReference type="AlphaFoldDB" id="A0A7X0RPX0"/>
<dbReference type="EMBL" id="JACJVP010000022">
    <property type="protein sequence ID" value="MBB6671532.1"/>
    <property type="molecule type" value="Genomic_DNA"/>
</dbReference>
<comment type="caution">
    <text evidence="2">The sequence shown here is derived from an EMBL/GenBank/DDBJ whole genome shotgun (WGS) entry which is preliminary data.</text>
</comment>
<evidence type="ECO:0000313" key="3">
    <source>
        <dbReference type="Proteomes" id="UP000547209"/>
    </source>
</evidence>
<feature type="transmembrane region" description="Helical" evidence="1">
    <location>
        <begin position="6"/>
        <end position="29"/>
    </location>
</feature>
<accession>A0A7X0RPX0</accession>
<evidence type="ECO:0000313" key="2">
    <source>
        <dbReference type="EMBL" id="MBB6671532.1"/>
    </source>
</evidence>